<evidence type="ECO:0000313" key="1">
    <source>
        <dbReference type="EMBL" id="KRT17849.1"/>
    </source>
</evidence>
<proteinExistence type="predicted"/>
<dbReference type="STRING" id="687842.ASU31_00710"/>
<protein>
    <submittedName>
        <fullName evidence="1">Uncharacterized protein</fullName>
    </submittedName>
</protein>
<name>A0A0T5VW24_9SPHI</name>
<reference evidence="1 2" key="1">
    <citation type="submission" date="2015-11" db="EMBL/GenBank/DDBJ databases">
        <title>Sequence of Pedobacter ginsenosidimutans.</title>
        <authorList>
            <person name="Carson E."/>
            <person name="Keyser V."/>
            <person name="Newman J."/>
            <person name="Miller J."/>
        </authorList>
    </citation>
    <scope>NUCLEOTIDE SEQUENCE [LARGE SCALE GENOMIC DNA]</scope>
    <source>
        <strain evidence="1 2">KACC 14530</strain>
    </source>
</reference>
<dbReference type="RefSeq" id="WP_057930479.1">
    <property type="nucleotide sequence ID" value="NZ_LMZQ01000001.1"/>
</dbReference>
<comment type="caution">
    <text evidence="1">The sequence shown here is derived from an EMBL/GenBank/DDBJ whole genome shotgun (WGS) entry which is preliminary data.</text>
</comment>
<accession>A0A0T5VW24</accession>
<dbReference type="OrthoDB" id="1043438at2"/>
<dbReference type="Pfam" id="PF16389">
    <property type="entry name" value="DUF4998"/>
    <property type="match status" value="1"/>
</dbReference>
<sequence length="255" mass="29439">MKSGYSVMPDKQVFLIKKFKSIKYIVIMRAKYNKTKVFFLGIMLVSLFYSCSKWDEFKMYTKNGAISYAGKLDSVQVSSGKERIRIKGILKMDPKITKCKIFWNDFKDSVAYDLPTISSGRRIFDKVFMVSEGVRNFVIYTYDNEKNRSVAVNIIGTSYGDTYRRRLNNRLIGSVSFASNKTTINWEQMDLSTGGIYTETEYTANNRINTVVTPVGQSSTILEAFNFQNAKFRYRTIFRPDTSCIDTFATAYFLR</sequence>
<dbReference type="EMBL" id="LMZQ01000001">
    <property type="protein sequence ID" value="KRT17849.1"/>
    <property type="molecule type" value="Genomic_DNA"/>
</dbReference>
<keyword evidence="2" id="KW-1185">Reference proteome</keyword>
<dbReference type="AlphaFoldDB" id="A0A0T5VW24"/>
<dbReference type="Proteomes" id="UP000051950">
    <property type="component" value="Unassembled WGS sequence"/>
</dbReference>
<organism evidence="1 2">
    <name type="scientific">Pedobacter ginsenosidimutans</name>
    <dbReference type="NCBI Taxonomy" id="687842"/>
    <lineage>
        <taxon>Bacteria</taxon>
        <taxon>Pseudomonadati</taxon>
        <taxon>Bacteroidota</taxon>
        <taxon>Sphingobacteriia</taxon>
        <taxon>Sphingobacteriales</taxon>
        <taxon>Sphingobacteriaceae</taxon>
        <taxon>Pedobacter</taxon>
    </lineage>
</organism>
<evidence type="ECO:0000313" key="2">
    <source>
        <dbReference type="Proteomes" id="UP000051950"/>
    </source>
</evidence>
<gene>
    <name evidence="1" type="ORF">ASU31_00710</name>
</gene>